<evidence type="ECO:0000313" key="1">
    <source>
        <dbReference type="EMBL" id="KAK3065489.1"/>
    </source>
</evidence>
<keyword evidence="2" id="KW-1185">Reference proteome</keyword>
<name>A0ACC3DD29_9PEZI</name>
<reference evidence="1" key="1">
    <citation type="submission" date="2024-09" db="EMBL/GenBank/DDBJ databases">
        <title>Black Yeasts Isolated from many extreme environments.</title>
        <authorList>
            <person name="Coleine C."/>
            <person name="Stajich J.E."/>
            <person name="Selbmann L."/>
        </authorList>
    </citation>
    <scope>NUCLEOTIDE SEQUENCE</scope>
    <source>
        <strain evidence="1">CCFEE 5737</strain>
    </source>
</reference>
<proteinExistence type="predicted"/>
<sequence>MKFPTAPLTLLPALTSACITAHVYQNNCALSGDSLSAQVFDDGVEVCNGGKNIAGASDDTLFCIDGCQDGYSFCG</sequence>
<accession>A0ACC3DD29</accession>
<dbReference type="EMBL" id="JAWDJW010006335">
    <property type="protein sequence ID" value="KAK3065489.1"/>
    <property type="molecule type" value="Genomic_DNA"/>
</dbReference>
<protein>
    <submittedName>
        <fullName evidence="1">Uncharacterized protein</fullName>
    </submittedName>
</protein>
<organism evidence="1 2">
    <name type="scientific">Coniosporium uncinatum</name>
    <dbReference type="NCBI Taxonomy" id="93489"/>
    <lineage>
        <taxon>Eukaryota</taxon>
        <taxon>Fungi</taxon>
        <taxon>Dikarya</taxon>
        <taxon>Ascomycota</taxon>
        <taxon>Pezizomycotina</taxon>
        <taxon>Dothideomycetes</taxon>
        <taxon>Dothideomycetes incertae sedis</taxon>
        <taxon>Coniosporium</taxon>
    </lineage>
</organism>
<comment type="caution">
    <text evidence="1">The sequence shown here is derived from an EMBL/GenBank/DDBJ whole genome shotgun (WGS) entry which is preliminary data.</text>
</comment>
<evidence type="ECO:0000313" key="2">
    <source>
        <dbReference type="Proteomes" id="UP001186974"/>
    </source>
</evidence>
<gene>
    <name evidence="1" type="ORF">LTS18_006200</name>
</gene>
<dbReference type="Proteomes" id="UP001186974">
    <property type="component" value="Unassembled WGS sequence"/>
</dbReference>